<dbReference type="EMBL" id="MEWA01000009">
    <property type="protein sequence ID" value="OGC70211.1"/>
    <property type="molecule type" value="Genomic_DNA"/>
</dbReference>
<sequence>MSSPPNKSKKEKAMIVFLRAIDVPELELAKVRTWSAYFIAPLKRKLNSRKVLGRDTGILKCLKWHRAVFGFL</sequence>
<gene>
    <name evidence="1" type="ORF">A2415_00880</name>
</gene>
<proteinExistence type="predicted"/>
<comment type="caution">
    <text evidence="1">The sequence shown here is derived from an EMBL/GenBank/DDBJ whole genome shotgun (WGS) entry which is preliminary data.</text>
</comment>
<evidence type="ECO:0000313" key="2">
    <source>
        <dbReference type="Proteomes" id="UP000179113"/>
    </source>
</evidence>
<dbReference type="AlphaFoldDB" id="A0A1F4WLE9"/>
<dbReference type="Proteomes" id="UP000179113">
    <property type="component" value="Unassembled WGS sequence"/>
</dbReference>
<evidence type="ECO:0000313" key="1">
    <source>
        <dbReference type="EMBL" id="OGC70211.1"/>
    </source>
</evidence>
<protein>
    <submittedName>
        <fullName evidence="1">Uncharacterized protein</fullName>
    </submittedName>
</protein>
<reference evidence="1 2" key="1">
    <citation type="journal article" date="2016" name="Nat. Commun.">
        <title>Thousands of microbial genomes shed light on interconnected biogeochemical processes in an aquifer system.</title>
        <authorList>
            <person name="Anantharaman K."/>
            <person name="Brown C.T."/>
            <person name="Hug L.A."/>
            <person name="Sharon I."/>
            <person name="Castelle C.J."/>
            <person name="Probst A.J."/>
            <person name="Thomas B.C."/>
            <person name="Singh A."/>
            <person name="Wilkins M.J."/>
            <person name="Karaoz U."/>
            <person name="Brodie E.L."/>
            <person name="Williams K.H."/>
            <person name="Hubbard S.S."/>
            <person name="Banfield J.F."/>
        </authorList>
    </citation>
    <scope>NUCLEOTIDE SEQUENCE [LARGE SCALE GENOMIC DNA]</scope>
</reference>
<name>A0A1F4WLE9_UNCKA</name>
<accession>A0A1F4WLE9</accession>
<organism evidence="1 2">
    <name type="scientific">candidate division WWE3 bacterium RIFOXYC1_FULL_39_7</name>
    <dbReference type="NCBI Taxonomy" id="1802643"/>
    <lineage>
        <taxon>Bacteria</taxon>
        <taxon>Katanobacteria</taxon>
    </lineage>
</organism>